<dbReference type="GO" id="GO:0005576">
    <property type="term" value="C:extracellular region"/>
    <property type="evidence" value="ECO:0007669"/>
    <property type="project" value="UniProtKB-SubCell"/>
</dbReference>
<dbReference type="Gene3D" id="2.10.25.10">
    <property type="entry name" value="Laminin"/>
    <property type="match status" value="1"/>
</dbReference>
<keyword evidence="5" id="KW-0325">Glycoprotein</keyword>
<evidence type="ECO:0000256" key="5">
    <source>
        <dbReference type="ARBA" id="ARBA00023180"/>
    </source>
</evidence>
<protein>
    <submittedName>
        <fullName evidence="10">Uncharacterized protein</fullName>
    </submittedName>
</protein>
<feature type="domain" description="VWFC" evidence="8">
    <location>
        <begin position="362"/>
        <end position="430"/>
    </location>
</feature>
<dbReference type="InterPro" id="IPR001846">
    <property type="entry name" value="VWF_type-D"/>
</dbReference>
<dbReference type="InterPro" id="IPR014853">
    <property type="entry name" value="VWF/SSPO/ZAN-like_Cys-rich_dom"/>
</dbReference>
<organism evidence="10 11">
    <name type="scientific">Gouania willdenowi</name>
    <name type="common">Blunt-snouted clingfish</name>
    <name type="synonym">Lepadogaster willdenowi</name>
    <dbReference type="NCBI Taxonomy" id="441366"/>
    <lineage>
        <taxon>Eukaryota</taxon>
        <taxon>Metazoa</taxon>
        <taxon>Chordata</taxon>
        <taxon>Craniata</taxon>
        <taxon>Vertebrata</taxon>
        <taxon>Euteleostomi</taxon>
        <taxon>Actinopterygii</taxon>
        <taxon>Neopterygii</taxon>
        <taxon>Teleostei</taxon>
        <taxon>Neoteleostei</taxon>
        <taxon>Acanthomorphata</taxon>
        <taxon>Ovalentaria</taxon>
        <taxon>Blenniimorphae</taxon>
        <taxon>Blenniiformes</taxon>
        <taxon>Gobiesocoidei</taxon>
        <taxon>Gobiesocidae</taxon>
        <taxon>Gobiesocinae</taxon>
        <taxon>Gouania</taxon>
    </lineage>
</organism>
<dbReference type="Pfam" id="PF08742">
    <property type="entry name" value="C8"/>
    <property type="match status" value="1"/>
</dbReference>
<dbReference type="PROSITE" id="PS50184">
    <property type="entry name" value="VWFC_2"/>
    <property type="match status" value="1"/>
</dbReference>
<reference evidence="10" key="3">
    <citation type="submission" date="2025-09" db="UniProtKB">
        <authorList>
            <consortium name="Ensembl"/>
        </authorList>
    </citation>
    <scope>IDENTIFICATION</scope>
</reference>
<dbReference type="AlphaFoldDB" id="A0A8C5N967"/>
<dbReference type="Ensembl" id="ENSGWIT00000041609.1">
    <property type="protein sequence ID" value="ENSGWIP00000038221.1"/>
    <property type="gene ID" value="ENSGWIG00000019571.1"/>
</dbReference>
<evidence type="ECO:0000259" key="9">
    <source>
        <dbReference type="PROSITE" id="PS51233"/>
    </source>
</evidence>
<dbReference type="PROSITE" id="PS01208">
    <property type="entry name" value="VWFC_1"/>
    <property type="match status" value="1"/>
</dbReference>
<feature type="disulfide bond" evidence="6">
    <location>
        <begin position="607"/>
        <end position="656"/>
    </location>
</feature>
<feature type="domain" description="VWFD" evidence="9">
    <location>
        <begin position="48"/>
        <end position="222"/>
    </location>
</feature>
<sequence length="696" mass="76652">MAKCKGNDTLQIIPYECPPVAEITCSNGKKTLLEWDEFHCCQHSVCECVCEGWGDSHYNTFDGAYYTYKGNCTYVLMKEITPKFNLEVFIDGGSCDPNEASCPRSIIVLYGSLVIRLSGAPKLEALAKETTLELPFSQGGIKIISSGINLILEIPRIQVVIKYSKSGFSIFVPVKTFGRNTQGHCGTCNNIQSDDCMLPGGQLVKSCAVMADNWPPTTPPNELSTTEPIPCRKDSVCGLLKNTDSPFAECHDYVNPSNFHSSCVSDSCNKADPAVECESLETYAAACALAGVCVDWRNYTKLCDSDCPPDKVYKACGPAEQPSCEDHPDEPPMNVTTEGCFCPEGMKLFNKDSEICVKTCGCLDPENKPREFNETFEYNCQDCTCHKSKTVTCKPKECPEPKNITCDNPGYVLVNETNPLDPCCFDQVCQCQISRCTVPYLNCSVGFKPVLTVPKEICCPKYQCGELANTVALKEFVYFNKKVCEENVLTGTFVFLQGFEYVKKESDSCCGKCEPTHCVVTENGTKQFLIGESWSPPTNKCEVHVCVKTEDTLVTLKSTVPCAHFNESECLPHTIQTLANGCCKTCEEKDKACKKVSSKTQITQKGCTSTEEVDMPSCEGSCNTFSKYSPAAESMENSCSCCKELRFSNRTVDLVCANGNTIPHTYMFVEDCGCDPTECVIAEAVPIRRRRGFTLV</sequence>
<evidence type="ECO:0000256" key="2">
    <source>
        <dbReference type="ARBA" id="ARBA00022525"/>
    </source>
</evidence>
<feature type="domain" description="CTCK" evidence="7">
    <location>
        <begin position="593"/>
        <end position="680"/>
    </location>
</feature>
<dbReference type="SMART" id="SM00216">
    <property type="entry name" value="VWD"/>
    <property type="match status" value="1"/>
</dbReference>
<keyword evidence="2" id="KW-0964">Secreted</keyword>
<evidence type="ECO:0000256" key="3">
    <source>
        <dbReference type="ARBA" id="ARBA00022737"/>
    </source>
</evidence>
<keyword evidence="4 6" id="KW-1015">Disulfide bond</keyword>
<keyword evidence="3" id="KW-0677">Repeat</keyword>
<dbReference type="PROSITE" id="PS01225">
    <property type="entry name" value="CTCK_2"/>
    <property type="match status" value="1"/>
</dbReference>
<dbReference type="CDD" id="cd19941">
    <property type="entry name" value="TIL"/>
    <property type="match status" value="1"/>
</dbReference>
<comment type="subcellular location">
    <subcellularLocation>
        <location evidence="1">Secreted</location>
    </subcellularLocation>
</comment>
<dbReference type="InterPro" id="IPR036084">
    <property type="entry name" value="Ser_inhib-like_sf"/>
</dbReference>
<reference evidence="10" key="1">
    <citation type="submission" date="2020-06" db="EMBL/GenBank/DDBJ databases">
        <authorList>
            <consortium name="Wellcome Sanger Institute Data Sharing"/>
        </authorList>
    </citation>
    <scope>NUCLEOTIDE SEQUENCE [LARGE SCALE GENOMIC DNA]</scope>
</reference>
<keyword evidence="11" id="KW-1185">Reference proteome</keyword>
<proteinExistence type="predicted"/>
<evidence type="ECO:0000259" key="8">
    <source>
        <dbReference type="PROSITE" id="PS50184"/>
    </source>
</evidence>
<dbReference type="InterPro" id="IPR006207">
    <property type="entry name" value="Cys_knot_C"/>
</dbReference>
<reference evidence="10" key="2">
    <citation type="submission" date="2025-08" db="UniProtKB">
        <authorList>
            <consortium name="Ensembl"/>
        </authorList>
    </citation>
    <scope>IDENTIFICATION</scope>
</reference>
<evidence type="ECO:0000313" key="11">
    <source>
        <dbReference type="Proteomes" id="UP000694680"/>
    </source>
</evidence>
<evidence type="ECO:0000256" key="6">
    <source>
        <dbReference type="PROSITE-ProRule" id="PRU00039"/>
    </source>
</evidence>
<dbReference type="Pfam" id="PF00094">
    <property type="entry name" value="VWD"/>
    <property type="match status" value="1"/>
</dbReference>
<dbReference type="InterPro" id="IPR050780">
    <property type="entry name" value="Mucin_vWF_Thrombospondin_sf"/>
</dbReference>
<evidence type="ECO:0000256" key="1">
    <source>
        <dbReference type="ARBA" id="ARBA00004613"/>
    </source>
</evidence>
<feature type="disulfide bond" evidence="6">
    <location>
        <begin position="622"/>
        <end position="674"/>
    </location>
</feature>
<dbReference type="SMART" id="SM00041">
    <property type="entry name" value="CT"/>
    <property type="match status" value="1"/>
</dbReference>
<dbReference type="InterPro" id="IPR006208">
    <property type="entry name" value="Glyco_hormone_CN"/>
</dbReference>
<name>A0A8C5N967_GOUWI</name>
<dbReference type="PANTHER" id="PTHR11339">
    <property type="entry name" value="EXTRACELLULAR MATRIX GLYCOPROTEIN RELATED"/>
    <property type="match status" value="1"/>
</dbReference>
<dbReference type="SMART" id="SM00214">
    <property type="entry name" value="VWC"/>
    <property type="match status" value="1"/>
</dbReference>
<dbReference type="PANTHER" id="PTHR11339:SF406">
    <property type="entry name" value="MUCIN-5AC-LIKE"/>
    <property type="match status" value="1"/>
</dbReference>
<dbReference type="Proteomes" id="UP000694680">
    <property type="component" value="Chromosome 6"/>
</dbReference>
<dbReference type="SMART" id="SM00832">
    <property type="entry name" value="C8"/>
    <property type="match status" value="1"/>
</dbReference>
<evidence type="ECO:0000313" key="10">
    <source>
        <dbReference type="Ensembl" id="ENSGWIP00000038221.1"/>
    </source>
</evidence>
<evidence type="ECO:0000259" key="7">
    <source>
        <dbReference type="PROSITE" id="PS01225"/>
    </source>
</evidence>
<evidence type="ECO:0000256" key="4">
    <source>
        <dbReference type="ARBA" id="ARBA00023157"/>
    </source>
</evidence>
<accession>A0A8C5N967</accession>
<dbReference type="InterPro" id="IPR001007">
    <property type="entry name" value="VWF_dom"/>
</dbReference>
<dbReference type="InterPro" id="IPR029034">
    <property type="entry name" value="Cystine-knot_cytokine"/>
</dbReference>
<dbReference type="PROSITE" id="PS51233">
    <property type="entry name" value="VWFD"/>
    <property type="match status" value="1"/>
</dbReference>
<feature type="disulfide bond" evidence="6">
    <location>
        <begin position="618"/>
        <end position="672"/>
    </location>
</feature>
<dbReference type="Gene3D" id="2.10.90.10">
    <property type="entry name" value="Cystine-knot cytokines"/>
    <property type="match status" value="1"/>
</dbReference>
<dbReference type="PROSITE" id="PS01185">
    <property type="entry name" value="CTCK_1"/>
    <property type="match status" value="1"/>
</dbReference>
<dbReference type="SUPFAM" id="SSF57567">
    <property type="entry name" value="Serine protease inhibitors"/>
    <property type="match status" value="1"/>
</dbReference>
<comment type="caution">
    <text evidence="6">Lacks conserved residue(s) required for the propagation of feature annotation.</text>
</comment>
<dbReference type="Pfam" id="PF00007">
    <property type="entry name" value="Cys_knot"/>
    <property type="match status" value="1"/>
</dbReference>